<evidence type="ECO:0000256" key="4">
    <source>
        <dbReference type="SAM" id="MobiDB-lite"/>
    </source>
</evidence>
<dbReference type="EMBL" id="JAWXYG010000012">
    <property type="protein sequence ID" value="KAK4257219.1"/>
    <property type="molecule type" value="Genomic_DNA"/>
</dbReference>
<reference evidence="5" key="1">
    <citation type="submission" date="2023-10" db="EMBL/GenBank/DDBJ databases">
        <title>Chromosome-level genome of the transformable northern wattle, Acacia crassicarpa.</title>
        <authorList>
            <person name="Massaro I."/>
            <person name="Sinha N.R."/>
            <person name="Poethig S."/>
            <person name="Leichty A.R."/>
        </authorList>
    </citation>
    <scope>NUCLEOTIDE SEQUENCE</scope>
    <source>
        <strain evidence="5">Acra3RX</strain>
        <tissue evidence="5">Leaf</tissue>
    </source>
</reference>
<name>A0AAE1IW08_9FABA</name>
<organism evidence="5 6">
    <name type="scientific">Acacia crassicarpa</name>
    <name type="common">northern wattle</name>
    <dbReference type="NCBI Taxonomy" id="499986"/>
    <lineage>
        <taxon>Eukaryota</taxon>
        <taxon>Viridiplantae</taxon>
        <taxon>Streptophyta</taxon>
        <taxon>Embryophyta</taxon>
        <taxon>Tracheophyta</taxon>
        <taxon>Spermatophyta</taxon>
        <taxon>Magnoliopsida</taxon>
        <taxon>eudicotyledons</taxon>
        <taxon>Gunneridae</taxon>
        <taxon>Pentapetalae</taxon>
        <taxon>rosids</taxon>
        <taxon>fabids</taxon>
        <taxon>Fabales</taxon>
        <taxon>Fabaceae</taxon>
        <taxon>Caesalpinioideae</taxon>
        <taxon>mimosoid clade</taxon>
        <taxon>Acacieae</taxon>
        <taxon>Acacia</taxon>
    </lineage>
</organism>
<feature type="compositionally biased region" description="Basic residues" evidence="4">
    <location>
        <begin position="403"/>
        <end position="414"/>
    </location>
</feature>
<accession>A0AAE1IW08</accession>
<dbReference type="GO" id="GO:0009904">
    <property type="term" value="P:chloroplast accumulation movement"/>
    <property type="evidence" value="ECO:0007669"/>
    <property type="project" value="TreeGrafter"/>
</dbReference>
<evidence type="ECO:0000256" key="2">
    <source>
        <dbReference type="ARBA" id="ARBA00023054"/>
    </source>
</evidence>
<evidence type="ECO:0000256" key="3">
    <source>
        <dbReference type="SAM" id="Coils"/>
    </source>
</evidence>
<feature type="coiled-coil region" evidence="3">
    <location>
        <begin position="91"/>
        <end position="312"/>
    </location>
</feature>
<evidence type="ECO:0000313" key="6">
    <source>
        <dbReference type="Proteomes" id="UP001293593"/>
    </source>
</evidence>
<evidence type="ECO:0000313" key="5">
    <source>
        <dbReference type="EMBL" id="KAK4257219.1"/>
    </source>
</evidence>
<proteinExistence type="inferred from homology"/>
<keyword evidence="2 3" id="KW-0175">Coiled coil</keyword>
<feature type="region of interest" description="Disordered" evidence="4">
    <location>
        <begin position="402"/>
        <end position="441"/>
    </location>
</feature>
<keyword evidence="6" id="KW-1185">Reference proteome</keyword>
<dbReference type="GO" id="GO:0005829">
    <property type="term" value="C:cytosol"/>
    <property type="evidence" value="ECO:0007669"/>
    <property type="project" value="TreeGrafter"/>
</dbReference>
<comment type="caution">
    <text evidence="5">The sequence shown here is derived from an EMBL/GenBank/DDBJ whole genome shotgun (WGS) entry which is preliminary data.</text>
</comment>
<feature type="coiled-coil region" evidence="3">
    <location>
        <begin position="35"/>
        <end position="62"/>
    </location>
</feature>
<protein>
    <submittedName>
        <fullName evidence="5">Uncharacterized protein</fullName>
    </submittedName>
</protein>
<sequence>MGEIDTKPIEPVRTALSLFEDKVDDQKNYQPTRIKQEHEKEMEELSKELANYKVKLEAKNAAHMQALFKLENSQRMTYELSTLLKNSDSERNKYMNECVESRARIDELESKVKEMTEQNLKNANIQEQLLQVLSELKSTQRELLSKETELAGARDSEVKALTKAEEMENAFEVEKLQKKELLRQVRELNEAIRKSKLDATEAEKEKLSSLSDRDQTIELASKSLAQAQKQVEGLNKQIETLKGLENESASDVRKEDSDQLHTDTEELQMDLNQLKQENHSAKEEIKYLNRTIQSLKDELQKAAAEANTLKERDIKAQVENALLISQLQDNKKDHIANPLKEHKSLIRRNEKTEQIEESEVALLKKELEVATARIGELRTRAEQALSRAELAERAREVLEDTLRRHRAQRQRRKAPVNGIMEGSTPKQDTQSSSDGTPKKYYPLGKILNMKF</sequence>
<dbReference type="Pfam" id="PF05701">
    <property type="entry name" value="WEMBL"/>
    <property type="match status" value="1"/>
</dbReference>
<dbReference type="PANTHER" id="PTHR32054">
    <property type="entry name" value="HEAVY CHAIN, PUTATIVE, EXPRESSED-RELATED-RELATED"/>
    <property type="match status" value="1"/>
</dbReference>
<dbReference type="InterPro" id="IPR008545">
    <property type="entry name" value="Web"/>
</dbReference>
<feature type="compositionally biased region" description="Polar residues" evidence="4">
    <location>
        <begin position="424"/>
        <end position="435"/>
    </location>
</feature>
<evidence type="ECO:0000256" key="1">
    <source>
        <dbReference type="ARBA" id="ARBA00005485"/>
    </source>
</evidence>
<gene>
    <name evidence="5" type="ORF">QN277_006835</name>
</gene>
<dbReference type="GO" id="GO:0009903">
    <property type="term" value="P:chloroplast avoidance movement"/>
    <property type="evidence" value="ECO:0007669"/>
    <property type="project" value="TreeGrafter"/>
</dbReference>
<dbReference type="PANTHER" id="PTHR32054:SF17">
    <property type="entry name" value="EXPRESSED PROTEIN"/>
    <property type="match status" value="1"/>
</dbReference>
<comment type="similarity">
    <text evidence="1">Belongs to the WEB family.</text>
</comment>
<dbReference type="Proteomes" id="UP001293593">
    <property type="component" value="Unassembled WGS sequence"/>
</dbReference>
<dbReference type="AlphaFoldDB" id="A0AAE1IW08"/>